<dbReference type="FunFam" id="1.10.10.10:FF:000001">
    <property type="entry name" value="LysR family transcriptional regulator"/>
    <property type="match status" value="1"/>
</dbReference>
<dbReference type="EMBL" id="MAMP01000021">
    <property type="protein sequence ID" value="OES44755.1"/>
    <property type="molecule type" value="Genomic_DNA"/>
</dbReference>
<evidence type="ECO:0000256" key="4">
    <source>
        <dbReference type="ARBA" id="ARBA00023163"/>
    </source>
</evidence>
<name>A0A1E7DP24_9BACI</name>
<gene>
    <name evidence="6" type="ORF">BA724_05625</name>
</gene>
<dbReference type="InterPro" id="IPR005119">
    <property type="entry name" value="LysR_subst-bd"/>
</dbReference>
<comment type="similarity">
    <text evidence="1">Belongs to the LysR transcriptional regulatory family.</text>
</comment>
<dbReference type="AlphaFoldDB" id="A0A1E7DP24"/>
<evidence type="ECO:0000259" key="5">
    <source>
        <dbReference type="PROSITE" id="PS50931"/>
    </source>
</evidence>
<dbReference type="Gene3D" id="3.40.190.10">
    <property type="entry name" value="Periplasmic binding protein-like II"/>
    <property type="match status" value="2"/>
</dbReference>
<dbReference type="PANTHER" id="PTHR30126">
    <property type="entry name" value="HTH-TYPE TRANSCRIPTIONAL REGULATOR"/>
    <property type="match status" value="1"/>
</dbReference>
<dbReference type="PANTHER" id="PTHR30126:SF40">
    <property type="entry name" value="HTH-TYPE TRANSCRIPTIONAL REGULATOR GLTR"/>
    <property type="match status" value="1"/>
</dbReference>
<keyword evidence="7" id="KW-1185">Reference proteome</keyword>
<evidence type="ECO:0000256" key="3">
    <source>
        <dbReference type="ARBA" id="ARBA00023125"/>
    </source>
</evidence>
<evidence type="ECO:0000313" key="7">
    <source>
        <dbReference type="Proteomes" id="UP000095658"/>
    </source>
</evidence>
<dbReference type="Pfam" id="PF03466">
    <property type="entry name" value="LysR_substrate"/>
    <property type="match status" value="1"/>
</dbReference>
<dbReference type="STRING" id="1714016.BA724_05625"/>
<dbReference type="InterPro" id="IPR000847">
    <property type="entry name" value="LysR_HTH_N"/>
</dbReference>
<organism evidence="6 7">
    <name type="scientific">Domibacillus iocasae</name>
    <dbReference type="NCBI Taxonomy" id="1714016"/>
    <lineage>
        <taxon>Bacteria</taxon>
        <taxon>Bacillati</taxon>
        <taxon>Bacillota</taxon>
        <taxon>Bacilli</taxon>
        <taxon>Bacillales</taxon>
        <taxon>Bacillaceae</taxon>
        <taxon>Domibacillus</taxon>
    </lineage>
</organism>
<feature type="domain" description="HTH lysR-type" evidence="5">
    <location>
        <begin position="1"/>
        <end position="59"/>
    </location>
</feature>
<proteinExistence type="inferred from homology"/>
<dbReference type="Gene3D" id="1.10.10.10">
    <property type="entry name" value="Winged helix-like DNA-binding domain superfamily/Winged helix DNA-binding domain"/>
    <property type="match status" value="1"/>
</dbReference>
<dbReference type="CDD" id="cd05466">
    <property type="entry name" value="PBP2_LTTR_substrate"/>
    <property type="match status" value="1"/>
</dbReference>
<dbReference type="SUPFAM" id="SSF53850">
    <property type="entry name" value="Periplasmic binding protein-like II"/>
    <property type="match status" value="1"/>
</dbReference>
<dbReference type="Proteomes" id="UP000095658">
    <property type="component" value="Unassembled WGS sequence"/>
</dbReference>
<comment type="caution">
    <text evidence="6">The sequence shown here is derived from an EMBL/GenBank/DDBJ whole genome shotgun (WGS) entry which is preliminary data.</text>
</comment>
<accession>A0A1E7DP24</accession>
<evidence type="ECO:0000256" key="1">
    <source>
        <dbReference type="ARBA" id="ARBA00009437"/>
    </source>
</evidence>
<dbReference type="InterPro" id="IPR036388">
    <property type="entry name" value="WH-like_DNA-bd_sf"/>
</dbReference>
<dbReference type="RefSeq" id="WP_069938378.1">
    <property type="nucleotide sequence ID" value="NZ_MAMP01000021.1"/>
</dbReference>
<dbReference type="SUPFAM" id="SSF46785">
    <property type="entry name" value="Winged helix' DNA-binding domain"/>
    <property type="match status" value="1"/>
</dbReference>
<dbReference type="InterPro" id="IPR036390">
    <property type="entry name" value="WH_DNA-bd_sf"/>
</dbReference>
<dbReference type="OrthoDB" id="9785745at2"/>
<dbReference type="PRINTS" id="PR00039">
    <property type="entry name" value="HTHLYSR"/>
</dbReference>
<dbReference type="GO" id="GO:0000976">
    <property type="term" value="F:transcription cis-regulatory region binding"/>
    <property type="evidence" value="ECO:0007669"/>
    <property type="project" value="TreeGrafter"/>
</dbReference>
<dbReference type="GO" id="GO:0003700">
    <property type="term" value="F:DNA-binding transcription factor activity"/>
    <property type="evidence" value="ECO:0007669"/>
    <property type="project" value="InterPro"/>
</dbReference>
<dbReference type="PROSITE" id="PS50931">
    <property type="entry name" value="HTH_LYSR"/>
    <property type="match status" value="1"/>
</dbReference>
<evidence type="ECO:0000256" key="2">
    <source>
        <dbReference type="ARBA" id="ARBA00023015"/>
    </source>
</evidence>
<sequence>MELKNIEAFLMVVEKGSFSAAAAALYISQPTISVRIQQLERHLNCSLFERENGKKTVLTHSGKRVYQYFYEAHQLIEKAQDILKEEPVHSKKIKISCMNHMGVEIMPELLKILYDCFPGFEFPVEIKSTEQMTDDIGIGDIDMGFAYVQPKEIHPDLSVIKIASEQNILVCAPDHPLTKTDKIVPSDLENERIIVYNREFVTTKTISEFLEKNRLKEYKEVEINNVGWLKMMVRKGLGVAFLQEMIVQEELRNGTLKKVPLSKSIPPTSIYLYLHAELSQNIKETIIQTSKRIFSQI</sequence>
<evidence type="ECO:0000313" key="6">
    <source>
        <dbReference type="EMBL" id="OES44755.1"/>
    </source>
</evidence>
<protein>
    <recommendedName>
        <fullName evidence="5">HTH lysR-type domain-containing protein</fullName>
    </recommendedName>
</protein>
<reference evidence="6 7" key="1">
    <citation type="submission" date="2016-06" db="EMBL/GenBank/DDBJ databases">
        <title>Domibacillus iocasae genome sequencing.</title>
        <authorList>
            <person name="Verma A."/>
            <person name="Pal Y."/>
            <person name="Ojha A.K."/>
            <person name="Krishnamurthi S."/>
        </authorList>
    </citation>
    <scope>NUCLEOTIDE SEQUENCE [LARGE SCALE GENOMIC DNA]</scope>
    <source>
        <strain evidence="6 7">DSM 29979</strain>
    </source>
</reference>
<dbReference type="Pfam" id="PF00126">
    <property type="entry name" value="HTH_1"/>
    <property type="match status" value="1"/>
</dbReference>
<keyword evidence="2" id="KW-0805">Transcription regulation</keyword>
<keyword evidence="4" id="KW-0804">Transcription</keyword>
<keyword evidence="3" id="KW-0238">DNA-binding</keyword>